<dbReference type="AlphaFoldDB" id="A0A1R3J9U6"/>
<organism evidence="2 3">
    <name type="scientific">Corchorus capsularis</name>
    <name type="common">Jute</name>
    <dbReference type="NCBI Taxonomy" id="210143"/>
    <lineage>
        <taxon>Eukaryota</taxon>
        <taxon>Viridiplantae</taxon>
        <taxon>Streptophyta</taxon>
        <taxon>Embryophyta</taxon>
        <taxon>Tracheophyta</taxon>
        <taxon>Spermatophyta</taxon>
        <taxon>Magnoliopsida</taxon>
        <taxon>eudicotyledons</taxon>
        <taxon>Gunneridae</taxon>
        <taxon>Pentapetalae</taxon>
        <taxon>rosids</taxon>
        <taxon>malvids</taxon>
        <taxon>Malvales</taxon>
        <taxon>Malvaceae</taxon>
        <taxon>Grewioideae</taxon>
        <taxon>Apeibeae</taxon>
        <taxon>Corchorus</taxon>
    </lineage>
</organism>
<dbReference type="Gene3D" id="3.80.10.10">
    <property type="entry name" value="Ribonuclease Inhibitor"/>
    <property type="match status" value="1"/>
</dbReference>
<feature type="non-terminal residue" evidence="2">
    <location>
        <position position="1"/>
    </location>
</feature>
<feature type="domain" description="Disease resistance protein At4g27190-like leucine-rich repeats" evidence="1">
    <location>
        <begin position="2"/>
        <end position="40"/>
    </location>
</feature>
<protein>
    <recommendedName>
        <fullName evidence="1">Disease resistance protein At4g27190-like leucine-rich repeats domain-containing protein</fullName>
    </recommendedName>
</protein>
<dbReference type="InterPro" id="IPR057135">
    <property type="entry name" value="At4g27190-like_LRR"/>
</dbReference>
<dbReference type="Gramene" id="OMO91570">
    <property type="protein sequence ID" value="OMO91570"/>
    <property type="gene ID" value="CCACVL1_07074"/>
</dbReference>
<dbReference type="OrthoDB" id="1752175at2759"/>
<sequence>VLQKLESLDTSGCGSLKSLFPASISKILLQLKRLNVAACGMLEQIFEEIG</sequence>
<name>A0A1R3J9U6_COCAP</name>
<proteinExistence type="predicted"/>
<accession>A0A1R3J9U6</accession>
<dbReference type="Pfam" id="PF23247">
    <property type="entry name" value="LRR_RPS2"/>
    <property type="match status" value="1"/>
</dbReference>
<evidence type="ECO:0000259" key="1">
    <source>
        <dbReference type="Pfam" id="PF23247"/>
    </source>
</evidence>
<comment type="caution">
    <text evidence="2">The sequence shown here is derived from an EMBL/GenBank/DDBJ whole genome shotgun (WGS) entry which is preliminary data.</text>
</comment>
<reference evidence="2 3" key="1">
    <citation type="submission" date="2013-09" db="EMBL/GenBank/DDBJ databases">
        <title>Corchorus capsularis genome sequencing.</title>
        <authorList>
            <person name="Alam M."/>
            <person name="Haque M.S."/>
            <person name="Islam M.S."/>
            <person name="Emdad E.M."/>
            <person name="Islam M.M."/>
            <person name="Ahmed B."/>
            <person name="Halim A."/>
            <person name="Hossen Q.M.M."/>
            <person name="Hossain M.Z."/>
            <person name="Ahmed R."/>
            <person name="Khan M.M."/>
            <person name="Islam R."/>
            <person name="Rashid M.M."/>
            <person name="Khan S.A."/>
            <person name="Rahman M.S."/>
            <person name="Alam M."/>
        </authorList>
    </citation>
    <scope>NUCLEOTIDE SEQUENCE [LARGE SCALE GENOMIC DNA]</scope>
    <source>
        <strain evidence="3">cv. CVL-1</strain>
        <tissue evidence="2">Whole seedling</tissue>
    </source>
</reference>
<dbReference type="SUPFAM" id="SSF52047">
    <property type="entry name" value="RNI-like"/>
    <property type="match status" value="1"/>
</dbReference>
<dbReference type="Proteomes" id="UP000188268">
    <property type="component" value="Unassembled WGS sequence"/>
</dbReference>
<gene>
    <name evidence="2" type="ORF">CCACVL1_07074</name>
</gene>
<dbReference type="EMBL" id="AWWV01008307">
    <property type="protein sequence ID" value="OMO91570.1"/>
    <property type="molecule type" value="Genomic_DNA"/>
</dbReference>
<evidence type="ECO:0000313" key="2">
    <source>
        <dbReference type="EMBL" id="OMO91570.1"/>
    </source>
</evidence>
<dbReference type="InterPro" id="IPR032675">
    <property type="entry name" value="LRR_dom_sf"/>
</dbReference>
<evidence type="ECO:0000313" key="3">
    <source>
        <dbReference type="Proteomes" id="UP000188268"/>
    </source>
</evidence>
<feature type="non-terminal residue" evidence="2">
    <location>
        <position position="50"/>
    </location>
</feature>
<keyword evidence="3" id="KW-1185">Reference proteome</keyword>